<evidence type="ECO:0000256" key="1">
    <source>
        <dbReference type="ARBA" id="ARBA00006247"/>
    </source>
</evidence>
<feature type="binding site" evidence="7">
    <location>
        <position position="535"/>
    </location>
    <ligand>
        <name>Zn(2+)</name>
        <dbReference type="ChEBI" id="CHEBI:29105"/>
        <label>1</label>
    </ligand>
</feature>
<dbReference type="GO" id="GO:0051603">
    <property type="term" value="P:proteolysis involved in protein catabolic process"/>
    <property type="evidence" value="ECO:0007669"/>
    <property type="project" value="TreeGrafter"/>
</dbReference>
<evidence type="ECO:0000313" key="11">
    <source>
        <dbReference type="Proteomes" id="UP000054304"/>
    </source>
</evidence>
<evidence type="ECO:0000256" key="6">
    <source>
        <dbReference type="PIRSR" id="PIRSR037217-1"/>
    </source>
</evidence>
<gene>
    <name evidence="10" type="ORF">LALA0_S01e00606g</name>
</gene>
<dbReference type="PANTHER" id="PTHR45962">
    <property type="entry name" value="N-FATTY-ACYL-AMINO ACID SYNTHASE/HYDROLASE PM20D1"/>
    <property type="match status" value="1"/>
</dbReference>
<keyword evidence="4" id="KW-0378">Hydrolase</keyword>
<dbReference type="InterPro" id="IPR017141">
    <property type="entry name" value="Pept_M20_carboxypep"/>
</dbReference>
<evidence type="ECO:0000256" key="4">
    <source>
        <dbReference type="ARBA" id="ARBA00022801"/>
    </source>
</evidence>
<feature type="binding site" evidence="7">
    <location>
        <position position="192"/>
    </location>
    <ligand>
        <name>Zn(2+)</name>
        <dbReference type="ChEBI" id="CHEBI:29105"/>
        <label>2</label>
    </ligand>
</feature>
<name>A0A0C7MRZ7_9SACH</name>
<dbReference type="GeneID" id="34683364"/>
<dbReference type="PIRSF" id="PIRSF037217">
    <property type="entry name" value="Carboxypeptidase_S"/>
    <property type="match status" value="1"/>
</dbReference>
<feature type="binding site" evidence="7">
    <location>
        <position position="227"/>
    </location>
    <ligand>
        <name>Zn(2+)</name>
        <dbReference type="ChEBI" id="CHEBI:29105"/>
        <label>1</label>
    </ligand>
</feature>
<dbReference type="Gene3D" id="3.30.70.360">
    <property type="match status" value="1"/>
</dbReference>
<feature type="signal peptide" evidence="8">
    <location>
        <begin position="1"/>
        <end position="18"/>
    </location>
</feature>
<dbReference type="Pfam" id="PF07687">
    <property type="entry name" value="M20_dimer"/>
    <property type="match status" value="1"/>
</dbReference>
<accession>A0A0C7MRZ7</accession>
<evidence type="ECO:0000256" key="8">
    <source>
        <dbReference type="SAM" id="SignalP"/>
    </source>
</evidence>
<feature type="binding site" evidence="7">
    <location>
        <position position="255"/>
    </location>
    <ligand>
        <name>Zn(2+)</name>
        <dbReference type="ChEBI" id="CHEBI:29105"/>
        <label>2</label>
    </ligand>
</feature>
<dbReference type="PANTHER" id="PTHR45962:SF1">
    <property type="entry name" value="N-FATTY-ACYL-AMINO ACID SYNTHASE_HYDROLASE PM20D1"/>
    <property type="match status" value="1"/>
</dbReference>
<proteinExistence type="inferred from homology"/>
<organism evidence="10 11">
    <name type="scientific">Lachancea lanzarotensis</name>
    <dbReference type="NCBI Taxonomy" id="1245769"/>
    <lineage>
        <taxon>Eukaryota</taxon>
        <taxon>Fungi</taxon>
        <taxon>Dikarya</taxon>
        <taxon>Ascomycota</taxon>
        <taxon>Saccharomycotina</taxon>
        <taxon>Saccharomycetes</taxon>
        <taxon>Saccharomycetales</taxon>
        <taxon>Saccharomycetaceae</taxon>
        <taxon>Lachancea</taxon>
    </lineage>
</organism>
<feature type="binding site" evidence="7">
    <location>
        <position position="156"/>
    </location>
    <ligand>
        <name>Zn(2+)</name>
        <dbReference type="ChEBI" id="CHEBI:29105"/>
        <label>2</label>
    </ligand>
</feature>
<sequence length="563" mass="62215">MVFKILIISTLLAACARSTRDDTGQLAFLADFESLEASKECWTPDIPEISDSSHRILENIKSKLSNVSYQAESIARFQSAVHIDTQVDDNFGDVDDDERWYKFYNFSAFLKKEFPRVHEKLTLEKINSHGLLYSWNPAAQDFDVETGSKPIVLMAHQDTVPVSPKSLSDWKFDPFEGHIDEDGMMYGRGVHDDKNSLISIIESVELLLQSGFEPKRAIVLAFGFDEEISGRRGGLEISKFLQKRYGKGGVELILDEGPGITATVSPGEKTAYATIATSEKGYLDVSIEAVSPGGHSSLAGKHSLIGIVSEMIFSLESSIAFQARISKNNPVLGYLSCNDFGLPEVLPLVDRVRAGDIDAEYALGELFANTSIAFLSRTSQAVDLISGGQKINALPERVSVGINYRVTPDLTLADVKQRISSILKPLAEKHGLSSSFFEDGQEESSSERFLRVSQIGKALEPVKMSPEGTKAYSIVFGTVQSTLGSYYKKSLDLESLQAVPILMAGNTDTRHFWNLTDNIFRFRPTRIDYGNNAGHTVNEHLYASDHFPSIEFYASLILNANDM</sequence>
<evidence type="ECO:0000256" key="7">
    <source>
        <dbReference type="PIRSR" id="PIRSR037217-2"/>
    </source>
</evidence>
<dbReference type="InterPro" id="IPR036264">
    <property type="entry name" value="Bact_exopeptidase_dim_dom"/>
</dbReference>
<protein>
    <submittedName>
        <fullName evidence="10">LALA0S01e00606g1_1</fullName>
    </submittedName>
</protein>
<dbReference type="PROSITE" id="PS51257">
    <property type="entry name" value="PROKAR_LIPOPROTEIN"/>
    <property type="match status" value="1"/>
</dbReference>
<evidence type="ECO:0000256" key="3">
    <source>
        <dbReference type="ARBA" id="ARBA00022723"/>
    </source>
</evidence>
<keyword evidence="11" id="KW-1185">Reference proteome</keyword>
<dbReference type="GO" id="GO:0004181">
    <property type="term" value="F:metallocarboxypeptidase activity"/>
    <property type="evidence" value="ECO:0007669"/>
    <property type="project" value="InterPro"/>
</dbReference>
<dbReference type="RefSeq" id="XP_022626239.1">
    <property type="nucleotide sequence ID" value="XM_022774109.1"/>
</dbReference>
<evidence type="ECO:0000259" key="9">
    <source>
        <dbReference type="Pfam" id="PF07687"/>
    </source>
</evidence>
<reference evidence="10 11" key="1">
    <citation type="submission" date="2014-12" db="EMBL/GenBank/DDBJ databases">
        <authorList>
            <person name="Neuveglise Cecile"/>
        </authorList>
    </citation>
    <scope>NUCLEOTIDE SEQUENCE [LARGE SCALE GENOMIC DNA]</scope>
    <source>
        <strain evidence="10 11">CBS 12615</strain>
    </source>
</reference>
<feature type="binding site" evidence="7">
    <location>
        <position position="192"/>
    </location>
    <ligand>
        <name>Zn(2+)</name>
        <dbReference type="ChEBI" id="CHEBI:29105"/>
        <label>1</label>
    </ligand>
</feature>
<keyword evidence="5 7" id="KW-0862">Zinc</keyword>
<dbReference type="GO" id="GO:0000328">
    <property type="term" value="C:fungal-type vacuole lumen"/>
    <property type="evidence" value="ECO:0007669"/>
    <property type="project" value="TreeGrafter"/>
</dbReference>
<dbReference type="InterPro" id="IPR002933">
    <property type="entry name" value="Peptidase_M20"/>
</dbReference>
<dbReference type="SUPFAM" id="SSF55031">
    <property type="entry name" value="Bacterial exopeptidase dimerisation domain"/>
    <property type="match status" value="1"/>
</dbReference>
<dbReference type="EMBL" id="LN736360">
    <property type="protein sequence ID" value="CEP59994.1"/>
    <property type="molecule type" value="Genomic_DNA"/>
</dbReference>
<evidence type="ECO:0000313" key="10">
    <source>
        <dbReference type="EMBL" id="CEP59994.1"/>
    </source>
</evidence>
<dbReference type="SUPFAM" id="SSF53187">
    <property type="entry name" value="Zn-dependent exopeptidases"/>
    <property type="match status" value="1"/>
</dbReference>
<dbReference type="GO" id="GO:0046872">
    <property type="term" value="F:metal ion binding"/>
    <property type="evidence" value="ECO:0007669"/>
    <property type="project" value="UniProtKB-KW"/>
</dbReference>
<comment type="similarity">
    <text evidence="1">Belongs to the peptidase M20A family.</text>
</comment>
<feature type="chain" id="PRO_5002207366" evidence="8">
    <location>
        <begin position="19"/>
        <end position="563"/>
    </location>
</feature>
<evidence type="ECO:0000256" key="5">
    <source>
        <dbReference type="ARBA" id="ARBA00022833"/>
    </source>
</evidence>
<dbReference type="Proteomes" id="UP000054304">
    <property type="component" value="Unassembled WGS sequence"/>
</dbReference>
<dbReference type="HOGENOM" id="CLU_021802_11_0_1"/>
<dbReference type="Gene3D" id="1.10.150.900">
    <property type="match status" value="1"/>
</dbReference>
<dbReference type="Gene3D" id="3.40.630.10">
    <property type="entry name" value="Zn peptidases"/>
    <property type="match status" value="1"/>
</dbReference>
<keyword evidence="3 7" id="KW-0479">Metal-binding</keyword>
<dbReference type="AlphaFoldDB" id="A0A0C7MRZ7"/>
<keyword evidence="2" id="KW-0645">Protease</keyword>
<dbReference type="InterPro" id="IPR011650">
    <property type="entry name" value="Peptidase_M20_dimer"/>
</dbReference>
<dbReference type="OrthoDB" id="3064516at2759"/>
<dbReference type="Pfam" id="PF01546">
    <property type="entry name" value="Peptidase_M20"/>
    <property type="match status" value="1"/>
</dbReference>
<evidence type="ECO:0000256" key="2">
    <source>
        <dbReference type="ARBA" id="ARBA00022670"/>
    </source>
</evidence>
<feature type="active site" description="Proton acceptor" evidence="6">
    <location>
        <position position="226"/>
    </location>
</feature>
<keyword evidence="8" id="KW-0732">Signal</keyword>
<feature type="domain" description="Peptidase M20 dimerisation" evidence="9">
    <location>
        <begin position="279"/>
        <end position="429"/>
    </location>
</feature>
<dbReference type="InterPro" id="IPR047177">
    <property type="entry name" value="Pept_M20A"/>
</dbReference>
<dbReference type="STRING" id="1245769.A0A0C7MRZ7"/>
<feature type="active site" evidence="6">
    <location>
        <position position="158"/>
    </location>
</feature>